<dbReference type="Proteomes" id="UP001140206">
    <property type="component" value="Chromosome 1"/>
</dbReference>
<keyword evidence="7 13" id="KW-0547">Nucleotide-binding</keyword>
<evidence type="ECO:0000256" key="14">
    <source>
        <dbReference type="SAM" id="MobiDB-lite"/>
    </source>
</evidence>
<evidence type="ECO:0000256" key="8">
    <source>
        <dbReference type="ARBA" id="ARBA00022777"/>
    </source>
</evidence>
<feature type="region of interest" description="Disordered" evidence="14">
    <location>
        <begin position="357"/>
        <end position="379"/>
    </location>
</feature>
<keyword evidence="9 13" id="KW-0067">ATP-binding</keyword>
<keyword evidence="2" id="KW-0723">Serine/threonine-protein kinase</keyword>
<dbReference type="GO" id="GO:0006950">
    <property type="term" value="P:response to stress"/>
    <property type="evidence" value="ECO:0007669"/>
    <property type="project" value="UniProtKB-ARBA"/>
</dbReference>
<evidence type="ECO:0000313" key="17">
    <source>
        <dbReference type="Proteomes" id="UP001140206"/>
    </source>
</evidence>
<evidence type="ECO:0000256" key="7">
    <source>
        <dbReference type="ARBA" id="ARBA00022741"/>
    </source>
</evidence>
<evidence type="ECO:0000313" key="16">
    <source>
        <dbReference type="EMBL" id="KAJ4804312.1"/>
    </source>
</evidence>
<dbReference type="InterPro" id="IPR008271">
    <property type="entry name" value="Ser/Thr_kinase_AS"/>
</dbReference>
<feature type="binding site" evidence="13">
    <location>
        <position position="67"/>
    </location>
    <ligand>
        <name>ATP</name>
        <dbReference type="ChEBI" id="CHEBI:30616"/>
    </ligand>
</feature>
<dbReference type="GO" id="GO:0016020">
    <property type="term" value="C:membrane"/>
    <property type="evidence" value="ECO:0007669"/>
    <property type="project" value="UniProtKB-SubCell"/>
</dbReference>
<evidence type="ECO:0000259" key="15">
    <source>
        <dbReference type="PROSITE" id="PS50011"/>
    </source>
</evidence>
<feature type="compositionally biased region" description="Polar residues" evidence="14">
    <location>
        <begin position="359"/>
        <end position="368"/>
    </location>
</feature>
<feature type="domain" description="Protein kinase" evidence="15">
    <location>
        <begin position="389"/>
        <end position="696"/>
    </location>
</feature>
<dbReference type="InterPro" id="IPR001245">
    <property type="entry name" value="Ser-Thr/Tyr_kinase_cat_dom"/>
</dbReference>
<proteinExistence type="predicted"/>
<dbReference type="Gene3D" id="1.10.510.10">
    <property type="entry name" value="Transferase(Phosphotransferase) domain 1"/>
    <property type="match status" value="2"/>
</dbReference>
<keyword evidence="5" id="KW-0732">Signal</keyword>
<keyword evidence="12" id="KW-0325">Glycoprotein</keyword>
<comment type="subcellular location">
    <subcellularLocation>
        <location evidence="1">Membrane</location>
        <topology evidence="1">Single-pass membrane protein</topology>
    </subcellularLocation>
</comment>
<dbReference type="FunFam" id="1.10.510.10:FF:000129">
    <property type="entry name" value="cysteine-rich receptor-like protein kinase 10"/>
    <property type="match status" value="2"/>
</dbReference>
<evidence type="ECO:0000256" key="2">
    <source>
        <dbReference type="ARBA" id="ARBA00022527"/>
    </source>
</evidence>
<dbReference type="Pfam" id="PF07714">
    <property type="entry name" value="PK_Tyr_Ser-Thr"/>
    <property type="match status" value="2"/>
</dbReference>
<dbReference type="InterPro" id="IPR011009">
    <property type="entry name" value="Kinase-like_dom_sf"/>
</dbReference>
<keyword evidence="3" id="KW-0808">Transferase</keyword>
<dbReference type="GO" id="GO:0005524">
    <property type="term" value="F:ATP binding"/>
    <property type="evidence" value="ECO:0007669"/>
    <property type="project" value="UniProtKB-UniRule"/>
</dbReference>
<dbReference type="Gene3D" id="3.30.200.20">
    <property type="entry name" value="Phosphorylase Kinase, domain 1"/>
    <property type="match status" value="2"/>
</dbReference>
<dbReference type="AlphaFoldDB" id="A0AAV8GLX5"/>
<name>A0AAV8GLX5_9POAL</name>
<dbReference type="SMART" id="SM00220">
    <property type="entry name" value="S_TKc"/>
    <property type="match status" value="1"/>
</dbReference>
<dbReference type="InterPro" id="IPR000719">
    <property type="entry name" value="Prot_kinase_dom"/>
</dbReference>
<dbReference type="PANTHER" id="PTHR27006:SF634">
    <property type="entry name" value="RECEPTOR-LIKE SERINE_THREONINE-PROTEIN KINASE"/>
    <property type="match status" value="1"/>
</dbReference>
<keyword evidence="6" id="KW-0677">Repeat</keyword>
<gene>
    <name evidence="16" type="ORF">LUZ62_016878</name>
</gene>
<keyword evidence="17" id="KW-1185">Reference proteome</keyword>
<dbReference type="PROSITE" id="PS50011">
    <property type="entry name" value="PROTEIN_KINASE_DOM"/>
    <property type="match status" value="2"/>
</dbReference>
<keyword evidence="4" id="KW-0812">Transmembrane</keyword>
<dbReference type="PROSITE" id="PS00108">
    <property type="entry name" value="PROTEIN_KINASE_ST"/>
    <property type="match status" value="1"/>
</dbReference>
<evidence type="ECO:0000256" key="9">
    <source>
        <dbReference type="ARBA" id="ARBA00022840"/>
    </source>
</evidence>
<evidence type="ECO:0000256" key="3">
    <source>
        <dbReference type="ARBA" id="ARBA00022679"/>
    </source>
</evidence>
<keyword evidence="16" id="KW-0675">Receptor</keyword>
<evidence type="ECO:0000256" key="11">
    <source>
        <dbReference type="ARBA" id="ARBA00023136"/>
    </source>
</evidence>
<evidence type="ECO:0000256" key="1">
    <source>
        <dbReference type="ARBA" id="ARBA00004167"/>
    </source>
</evidence>
<evidence type="ECO:0000256" key="13">
    <source>
        <dbReference type="PROSITE-ProRule" id="PRU10141"/>
    </source>
</evidence>
<dbReference type="InterPro" id="IPR017441">
    <property type="entry name" value="Protein_kinase_ATP_BS"/>
</dbReference>
<evidence type="ECO:0000256" key="12">
    <source>
        <dbReference type="ARBA" id="ARBA00023180"/>
    </source>
</evidence>
<dbReference type="SUPFAM" id="SSF56112">
    <property type="entry name" value="Protein kinase-like (PK-like)"/>
    <property type="match status" value="2"/>
</dbReference>
<evidence type="ECO:0000256" key="10">
    <source>
        <dbReference type="ARBA" id="ARBA00022989"/>
    </source>
</evidence>
<keyword evidence="11" id="KW-0472">Membrane</keyword>
<dbReference type="PANTHER" id="PTHR27006">
    <property type="entry name" value="PROMASTIGOTE SURFACE ANTIGEN PROTEIN PSA"/>
    <property type="match status" value="1"/>
</dbReference>
<dbReference type="PROSITE" id="PS00107">
    <property type="entry name" value="PROTEIN_KINASE_ATP"/>
    <property type="match status" value="1"/>
</dbReference>
<evidence type="ECO:0000256" key="6">
    <source>
        <dbReference type="ARBA" id="ARBA00022737"/>
    </source>
</evidence>
<accession>A0AAV8GLX5</accession>
<dbReference type="EMBL" id="JAMFTS010000001">
    <property type="protein sequence ID" value="KAJ4804312.1"/>
    <property type="molecule type" value="Genomic_DNA"/>
</dbReference>
<feature type="domain" description="Protein kinase" evidence="15">
    <location>
        <begin position="40"/>
        <end position="321"/>
    </location>
</feature>
<protein>
    <submittedName>
        <fullName evidence="16">Cysteine-rich RECEPTOR-like kinase</fullName>
    </submittedName>
</protein>
<sequence>MVVFFVGLRSSGDARLFAGAGSVDVVQYRLHDLEKATDYFSDANRLGEGGFGEVYKGWIDKEIVAIKLLHGSSHKLLEDIAKEVSLLSSLNNNNLVKLLGFCSEAGRYLLVYEYIANGDLRGCLVDNKKRKTLNWEKRFKIIEGIARGLFYLHHNSENVIIHRDLKPENILLDEYYTPKIADFGLSRGFETEKTHESTRKLAGTIGYFAPELWFQWQYSTKSDVYSYGLLVLELLAGCTIPRYAQANQKTLSHVMWKQWKEKRPLTEVIDSSLQEDSALEEIARCFVIGLLCVQDDSKKRPDMELVLHMLCGDISLPTPSFPGFFQEYTKRHDPHSPIEFQPTENSRSEDPNIYFEYQPTEQRSSSDNARPEYSRSSELQPSSVKEYSLKDLKIVTDNFYRTLWGNRNAYIKYMGLLDGQTVAVGEYSPKDACRRCLLTSTVSLERKRKYIFFAEAKKIIKMSILPLPTHPNILNMLGYCSEVEEKVFIMYSYPENGLLSDYLFNRDLITPQESEWRTRVKIINGVANGISYLHHGLQEQYIIHRDLEPSNIFLDDSWNAKLKWVPFSTVVPMDEESFIAYRLIRTPGYTAPEALIYGRLSRKSDVYSYGMILLEILSRIRAVDIWKSYLELKDWMYWDSNKMLELLDPHLQNQCPEEEALRYIQIALLCIQDEPEMRPSMQQVLDMLNSDDSLFLILLSG</sequence>
<evidence type="ECO:0000256" key="4">
    <source>
        <dbReference type="ARBA" id="ARBA00022692"/>
    </source>
</evidence>
<dbReference type="GO" id="GO:0004674">
    <property type="term" value="F:protein serine/threonine kinase activity"/>
    <property type="evidence" value="ECO:0007669"/>
    <property type="project" value="UniProtKB-KW"/>
</dbReference>
<reference evidence="16" key="1">
    <citation type="submission" date="2022-08" db="EMBL/GenBank/DDBJ databases">
        <authorList>
            <person name="Marques A."/>
        </authorList>
    </citation>
    <scope>NUCLEOTIDE SEQUENCE</scope>
    <source>
        <strain evidence="16">RhyPub2mFocal</strain>
        <tissue evidence="16">Leaves</tissue>
    </source>
</reference>
<evidence type="ECO:0000256" key="5">
    <source>
        <dbReference type="ARBA" id="ARBA00022729"/>
    </source>
</evidence>
<keyword evidence="10" id="KW-1133">Transmembrane helix</keyword>
<keyword evidence="8 16" id="KW-0418">Kinase</keyword>
<organism evidence="16 17">
    <name type="scientific">Rhynchospora pubera</name>
    <dbReference type="NCBI Taxonomy" id="906938"/>
    <lineage>
        <taxon>Eukaryota</taxon>
        <taxon>Viridiplantae</taxon>
        <taxon>Streptophyta</taxon>
        <taxon>Embryophyta</taxon>
        <taxon>Tracheophyta</taxon>
        <taxon>Spermatophyta</taxon>
        <taxon>Magnoliopsida</taxon>
        <taxon>Liliopsida</taxon>
        <taxon>Poales</taxon>
        <taxon>Cyperaceae</taxon>
        <taxon>Cyperoideae</taxon>
        <taxon>Rhynchosporeae</taxon>
        <taxon>Rhynchospora</taxon>
    </lineage>
</organism>
<comment type="caution">
    <text evidence="16">The sequence shown here is derived from an EMBL/GenBank/DDBJ whole genome shotgun (WGS) entry which is preliminary data.</text>
</comment>